<evidence type="ECO:0000313" key="2">
    <source>
        <dbReference type="Proteomes" id="UP000057389"/>
    </source>
</evidence>
<dbReference type="EMBL" id="LMXU01000042">
    <property type="protein sequence ID" value="KWT99044.1"/>
    <property type="molecule type" value="Genomic_DNA"/>
</dbReference>
<name>A0A125P4S3_9VIBR</name>
<dbReference type="GeneID" id="300180178"/>
<comment type="caution">
    <text evidence="1">The sequence shown here is derived from an EMBL/GenBank/DDBJ whole genome shotgun (WGS) entry which is preliminary data.</text>
</comment>
<sequence>MYTFVADKLDVSYLSTIPENHQFQGCDVPEEEIELREVVEVWYECAFLPAFNLQKIDIANKAELIVIQSHVLNNDTSTLAFLLKNRVYRAALQRMLGIWTLEPTAKSALEQLLLEVNKDNNHHH</sequence>
<reference evidence="1 2" key="1">
    <citation type="submission" date="2015-11" db="EMBL/GenBank/DDBJ databases">
        <title>Draft WGS of Vibrio toranzoniae.</title>
        <authorList>
            <person name="Lasa A."/>
            <person name="Romalde J.L."/>
        </authorList>
    </citation>
    <scope>NUCLEOTIDE SEQUENCE [LARGE SCALE GENOMIC DNA]</scope>
    <source>
        <strain evidence="1 2">Vb 10.8</strain>
    </source>
</reference>
<proteinExistence type="predicted"/>
<accession>A0A125P4S3</accession>
<dbReference type="OrthoDB" id="5876746at2"/>
<organism evidence="1 2">
    <name type="scientific">Vibrio toranzoniae</name>
    <dbReference type="NCBI Taxonomy" id="1194427"/>
    <lineage>
        <taxon>Bacteria</taxon>
        <taxon>Pseudomonadati</taxon>
        <taxon>Pseudomonadota</taxon>
        <taxon>Gammaproteobacteria</taxon>
        <taxon>Vibrionales</taxon>
        <taxon>Vibrionaceae</taxon>
        <taxon>Vibrio</taxon>
    </lineage>
</organism>
<dbReference type="AlphaFoldDB" id="A0A125P4S3"/>
<evidence type="ECO:0000313" key="1">
    <source>
        <dbReference type="EMBL" id="KWT99044.1"/>
    </source>
</evidence>
<dbReference type="Proteomes" id="UP000057389">
    <property type="component" value="Unassembled WGS sequence"/>
</dbReference>
<gene>
    <name evidence="1" type="ORF">APQ14_18800</name>
</gene>
<protein>
    <submittedName>
        <fullName evidence="1">Uncharacterized protein</fullName>
    </submittedName>
</protein>
<dbReference type="RefSeq" id="WP_060469664.1">
    <property type="nucleotide sequence ID" value="NZ_AP025515.1"/>
</dbReference>
<keyword evidence="2" id="KW-1185">Reference proteome</keyword>